<dbReference type="InterPro" id="IPR011701">
    <property type="entry name" value="MFS"/>
</dbReference>
<evidence type="ECO:0000313" key="9">
    <source>
        <dbReference type="Proteomes" id="UP000438182"/>
    </source>
</evidence>
<evidence type="ECO:0000256" key="4">
    <source>
        <dbReference type="ARBA" id="ARBA00023136"/>
    </source>
</evidence>
<reference evidence="8 9" key="1">
    <citation type="submission" date="2019-12" db="EMBL/GenBank/DDBJ databases">
        <authorList>
            <person name="Kim Y.S."/>
        </authorList>
    </citation>
    <scope>NUCLEOTIDE SEQUENCE [LARGE SCALE GENOMIC DNA]</scope>
    <source>
        <strain evidence="8 9">MMS17-SY077</strain>
    </source>
</reference>
<dbReference type="RefSeq" id="WP_160423983.1">
    <property type="nucleotide sequence ID" value="NZ_WSTA01000029.1"/>
</dbReference>
<gene>
    <name evidence="8" type="ORF">GB864_08315</name>
</gene>
<feature type="region of interest" description="Disordered" evidence="5">
    <location>
        <begin position="1"/>
        <end position="21"/>
    </location>
</feature>
<evidence type="ECO:0000256" key="3">
    <source>
        <dbReference type="ARBA" id="ARBA00022989"/>
    </source>
</evidence>
<evidence type="ECO:0000256" key="1">
    <source>
        <dbReference type="ARBA" id="ARBA00004651"/>
    </source>
</evidence>
<evidence type="ECO:0000256" key="5">
    <source>
        <dbReference type="SAM" id="MobiDB-lite"/>
    </source>
</evidence>
<feature type="transmembrane region" description="Helical" evidence="6">
    <location>
        <begin position="382"/>
        <end position="403"/>
    </location>
</feature>
<feature type="transmembrane region" description="Helical" evidence="6">
    <location>
        <begin position="200"/>
        <end position="220"/>
    </location>
</feature>
<evidence type="ECO:0000313" key="8">
    <source>
        <dbReference type="EMBL" id="MWB98550.1"/>
    </source>
</evidence>
<feature type="transmembrane region" description="Helical" evidence="6">
    <location>
        <begin position="325"/>
        <end position="344"/>
    </location>
</feature>
<dbReference type="PROSITE" id="PS50850">
    <property type="entry name" value="MFS"/>
    <property type="match status" value="1"/>
</dbReference>
<dbReference type="InterPro" id="IPR020846">
    <property type="entry name" value="MFS_dom"/>
</dbReference>
<feature type="transmembrane region" description="Helical" evidence="6">
    <location>
        <begin position="261"/>
        <end position="284"/>
    </location>
</feature>
<feature type="transmembrane region" description="Helical" evidence="6">
    <location>
        <begin position="40"/>
        <end position="59"/>
    </location>
</feature>
<dbReference type="Pfam" id="PF07690">
    <property type="entry name" value="MFS_1"/>
    <property type="match status" value="1"/>
</dbReference>
<feature type="domain" description="Major facilitator superfamily (MFS) profile" evidence="7">
    <location>
        <begin position="42"/>
        <end position="439"/>
    </location>
</feature>
<keyword evidence="4 6" id="KW-0472">Membrane</keyword>
<comment type="caution">
    <text evidence="8">The sequence shown here is derived from an EMBL/GenBank/DDBJ whole genome shotgun (WGS) entry which is preliminary data.</text>
</comment>
<keyword evidence="3 6" id="KW-1133">Transmembrane helix</keyword>
<keyword evidence="2 6" id="KW-0812">Transmembrane</keyword>
<feature type="transmembrane region" description="Helical" evidence="6">
    <location>
        <begin position="136"/>
        <end position="152"/>
    </location>
</feature>
<dbReference type="Gene3D" id="1.20.1250.20">
    <property type="entry name" value="MFS general substrate transporter like domains"/>
    <property type="match status" value="2"/>
</dbReference>
<dbReference type="SUPFAM" id="SSF103473">
    <property type="entry name" value="MFS general substrate transporter"/>
    <property type="match status" value="1"/>
</dbReference>
<dbReference type="Proteomes" id="UP000438182">
    <property type="component" value="Unassembled WGS sequence"/>
</dbReference>
<name>A0A6I4NW10_9MICO</name>
<feature type="transmembrane region" description="Helical" evidence="6">
    <location>
        <begin position="296"/>
        <end position="318"/>
    </location>
</feature>
<feature type="transmembrane region" description="Helical" evidence="6">
    <location>
        <begin position="113"/>
        <end position="130"/>
    </location>
</feature>
<feature type="transmembrane region" description="Helical" evidence="6">
    <location>
        <begin position="350"/>
        <end position="375"/>
    </location>
</feature>
<dbReference type="PROSITE" id="PS00216">
    <property type="entry name" value="SUGAR_TRANSPORT_1"/>
    <property type="match status" value="1"/>
</dbReference>
<dbReference type="PANTHER" id="PTHR23528:SF1">
    <property type="entry name" value="MAJOR FACILITATOR SUPERFAMILY (MFS) PROFILE DOMAIN-CONTAINING PROTEIN"/>
    <property type="match status" value="1"/>
</dbReference>
<feature type="compositionally biased region" description="Basic and acidic residues" evidence="5">
    <location>
        <begin position="1"/>
        <end position="10"/>
    </location>
</feature>
<sequence>MKRDPRDRPNESASAVQTGATPAAAPASGILAGTTPRFRLRVAMLVALGVFAQESVWNFHDAQTPVTLAQYTSSAALIGLIMGLDNILGIFVQPFMGHLSDRTRSKWGRRTPYIVVGVPIAAILFTLIPFAPNFPALIAVIVLFALTANAFKPVTESLIADTQAPQHRSKANAIGRMASSLTIIVSALLSLFVVDESVEAAFAISALLMVACATFLVLGLRESKSAEYRAVVDEDRIEGTEGLGFRAIVKDIFTDRDRSRLVMIIAIIVAWCAWSGIRAMLTLYGVEGLGLTRGQAGGFTLPAGVAFLVAALPVAIVSDRYGRRIVMRIGMGVFAIGTLIGFAVPTVVGTYVAVLVASVGFAGFVVNATVMLWNLAPSRRMIGVYTGIFSVACAIGSSIGPAALGGLVDLTDWRYLMFFLAVIAVAALALTFGVRREYAGTQVAEERLVDAERAE</sequence>
<dbReference type="EMBL" id="WSTA01000029">
    <property type="protein sequence ID" value="MWB98550.1"/>
    <property type="molecule type" value="Genomic_DNA"/>
</dbReference>
<feature type="transmembrane region" description="Helical" evidence="6">
    <location>
        <begin position="173"/>
        <end position="194"/>
    </location>
</feature>
<feature type="transmembrane region" description="Helical" evidence="6">
    <location>
        <begin position="71"/>
        <end position="92"/>
    </location>
</feature>
<evidence type="ECO:0000259" key="7">
    <source>
        <dbReference type="PROSITE" id="PS50850"/>
    </source>
</evidence>
<dbReference type="GO" id="GO:0022857">
    <property type="term" value="F:transmembrane transporter activity"/>
    <property type="evidence" value="ECO:0007669"/>
    <property type="project" value="InterPro"/>
</dbReference>
<organism evidence="8 9">
    <name type="scientific">Agromyces seonyuensis</name>
    <dbReference type="NCBI Taxonomy" id="2662446"/>
    <lineage>
        <taxon>Bacteria</taxon>
        <taxon>Bacillati</taxon>
        <taxon>Actinomycetota</taxon>
        <taxon>Actinomycetes</taxon>
        <taxon>Micrococcales</taxon>
        <taxon>Microbacteriaceae</taxon>
        <taxon>Agromyces</taxon>
    </lineage>
</organism>
<accession>A0A6I4NW10</accession>
<protein>
    <submittedName>
        <fullName evidence="8">MFS transporter</fullName>
    </submittedName>
</protein>
<dbReference type="InterPro" id="IPR005829">
    <property type="entry name" value="Sugar_transporter_CS"/>
</dbReference>
<comment type="subcellular location">
    <subcellularLocation>
        <location evidence="1">Cell membrane</location>
        <topology evidence="1">Multi-pass membrane protein</topology>
    </subcellularLocation>
</comment>
<evidence type="ECO:0000256" key="6">
    <source>
        <dbReference type="SAM" id="Phobius"/>
    </source>
</evidence>
<dbReference type="InterPro" id="IPR036259">
    <property type="entry name" value="MFS_trans_sf"/>
</dbReference>
<evidence type="ECO:0000256" key="2">
    <source>
        <dbReference type="ARBA" id="ARBA00022692"/>
    </source>
</evidence>
<dbReference type="PANTHER" id="PTHR23528">
    <property type="match status" value="1"/>
</dbReference>
<feature type="transmembrane region" description="Helical" evidence="6">
    <location>
        <begin position="415"/>
        <end position="434"/>
    </location>
</feature>
<proteinExistence type="predicted"/>
<dbReference type="GO" id="GO:0005886">
    <property type="term" value="C:plasma membrane"/>
    <property type="evidence" value="ECO:0007669"/>
    <property type="project" value="UniProtKB-SubCell"/>
</dbReference>
<keyword evidence="9" id="KW-1185">Reference proteome</keyword>
<dbReference type="AlphaFoldDB" id="A0A6I4NW10"/>